<accession>A0A4R4DVD8</accession>
<keyword evidence="15" id="KW-0843">Virulence</keyword>
<evidence type="ECO:0000313" key="23">
    <source>
        <dbReference type="Proteomes" id="UP000295023"/>
    </source>
</evidence>
<comment type="catalytic activity">
    <reaction evidence="1">
        <text>ATP + protein L-histidine = ADP + protein N-phospho-L-histidine.</text>
        <dbReference type="EC" id="2.7.13.3"/>
    </reaction>
</comment>
<dbReference type="Pfam" id="PF07536">
    <property type="entry name" value="HWE_HK"/>
    <property type="match status" value="1"/>
</dbReference>
<dbReference type="AlphaFoldDB" id="A0A4R4DVD8"/>
<keyword evidence="13" id="KW-0067">ATP-binding</keyword>
<evidence type="ECO:0000313" key="22">
    <source>
        <dbReference type="EMBL" id="TCZ64410.1"/>
    </source>
</evidence>
<evidence type="ECO:0000256" key="13">
    <source>
        <dbReference type="ARBA" id="ARBA00022840"/>
    </source>
</evidence>
<dbReference type="NCBIfam" id="TIGR00229">
    <property type="entry name" value="sensory_box"/>
    <property type="match status" value="3"/>
</dbReference>
<dbReference type="Gene3D" id="3.30.450.20">
    <property type="entry name" value="PAS domain"/>
    <property type="match status" value="5"/>
</dbReference>
<feature type="transmembrane region" description="Helical" evidence="18">
    <location>
        <begin position="302"/>
        <end position="328"/>
    </location>
</feature>
<evidence type="ECO:0000256" key="3">
    <source>
        <dbReference type="ARBA" id="ARBA00012438"/>
    </source>
</evidence>
<proteinExistence type="predicted"/>
<evidence type="ECO:0000256" key="6">
    <source>
        <dbReference type="ARBA" id="ARBA00022606"/>
    </source>
</evidence>
<dbReference type="SUPFAM" id="SSF55785">
    <property type="entry name" value="PYP-like sensor domain (PAS domain)"/>
    <property type="match status" value="4"/>
</dbReference>
<dbReference type="InterPro" id="IPR013656">
    <property type="entry name" value="PAS_4"/>
</dbReference>
<dbReference type="Gene3D" id="3.30.565.10">
    <property type="entry name" value="Histidine kinase-like ATPase, C-terminal domain"/>
    <property type="match status" value="1"/>
</dbReference>
<comment type="subcellular location">
    <subcellularLocation>
        <location evidence="2">Membrane</location>
    </subcellularLocation>
</comment>
<dbReference type="Proteomes" id="UP000295023">
    <property type="component" value="Unassembled WGS sequence"/>
</dbReference>
<evidence type="ECO:0000256" key="2">
    <source>
        <dbReference type="ARBA" id="ARBA00004370"/>
    </source>
</evidence>
<feature type="domain" description="PAS" evidence="19">
    <location>
        <begin position="532"/>
        <end position="579"/>
    </location>
</feature>
<keyword evidence="23" id="KW-1185">Reference proteome</keyword>
<dbReference type="OrthoDB" id="9816309at2"/>
<evidence type="ECO:0000256" key="7">
    <source>
        <dbReference type="ARBA" id="ARBA00022630"/>
    </source>
</evidence>
<dbReference type="InterPro" id="IPR003660">
    <property type="entry name" value="HAMP_dom"/>
</dbReference>
<keyword evidence="11" id="KW-0547">Nucleotide-binding</keyword>
<dbReference type="PANTHER" id="PTHR41523">
    <property type="entry name" value="TWO-COMPONENT SYSTEM SENSOR PROTEIN"/>
    <property type="match status" value="1"/>
</dbReference>
<organism evidence="22 23">
    <name type="scientific">Roseicella aquatilis</name>
    <dbReference type="NCBI Taxonomy" id="2527868"/>
    <lineage>
        <taxon>Bacteria</taxon>
        <taxon>Pseudomonadati</taxon>
        <taxon>Pseudomonadota</taxon>
        <taxon>Alphaproteobacteria</taxon>
        <taxon>Acetobacterales</taxon>
        <taxon>Roseomonadaceae</taxon>
        <taxon>Roseicella</taxon>
    </lineage>
</organism>
<feature type="domain" description="HAMP" evidence="21">
    <location>
        <begin position="329"/>
        <end position="386"/>
    </location>
</feature>
<dbReference type="InterPro" id="IPR036890">
    <property type="entry name" value="HATPase_C_sf"/>
</dbReference>
<reference evidence="22 23" key="1">
    <citation type="submission" date="2019-03" db="EMBL/GenBank/DDBJ databases">
        <title>Paracraurococcus aquatilis NE82 genome sequence.</title>
        <authorList>
            <person name="Zhao Y."/>
            <person name="Du Z."/>
        </authorList>
    </citation>
    <scope>NUCLEOTIDE SEQUENCE [LARGE SCALE GENOMIC DNA]</scope>
    <source>
        <strain evidence="22 23">NE82</strain>
    </source>
</reference>
<feature type="transmembrane region" description="Helical" evidence="18">
    <location>
        <begin position="34"/>
        <end position="56"/>
    </location>
</feature>
<dbReference type="CDD" id="cd18774">
    <property type="entry name" value="PDC2_HK_sensor"/>
    <property type="match status" value="1"/>
</dbReference>
<name>A0A4R4DVD8_9PROT</name>
<keyword evidence="6" id="KW-0716">Sensory transduction</keyword>
<dbReference type="GO" id="GO:0005524">
    <property type="term" value="F:ATP binding"/>
    <property type="evidence" value="ECO:0007669"/>
    <property type="project" value="UniProtKB-KW"/>
</dbReference>
<evidence type="ECO:0000256" key="12">
    <source>
        <dbReference type="ARBA" id="ARBA00022777"/>
    </source>
</evidence>
<dbReference type="GO" id="GO:0007165">
    <property type="term" value="P:signal transduction"/>
    <property type="evidence" value="ECO:0007669"/>
    <property type="project" value="InterPro"/>
</dbReference>
<keyword evidence="9" id="KW-0808">Transferase</keyword>
<feature type="domain" description="PAC" evidence="20">
    <location>
        <begin position="605"/>
        <end position="657"/>
    </location>
</feature>
<protein>
    <recommendedName>
        <fullName evidence="3">histidine kinase</fullName>
        <ecNumber evidence="3">2.7.13.3</ecNumber>
    </recommendedName>
</protein>
<feature type="region of interest" description="Disordered" evidence="17">
    <location>
        <begin position="1"/>
        <end position="22"/>
    </location>
</feature>
<dbReference type="InterPro" id="IPR000014">
    <property type="entry name" value="PAS"/>
</dbReference>
<keyword evidence="8" id="KW-0288">FMN</keyword>
<keyword evidence="14" id="KW-0157">Chromophore</keyword>
<dbReference type="Gene3D" id="2.10.70.100">
    <property type="match status" value="1"/>
</dbReference>
<dbReference type="Pfam" id="PF08448">
    <property type="entry name" value="PAS_4"/>
    <property type="match status" value="2"/>
</dbReference>
<evidence type="ECO:0000256" key="5">
    <source>
        <dbReference type="ARBA" id="ARBA00022553"/>
    </source>
</evidence>
<dbReference type="SMART" id="SM00086">
    <property type="entry name" value="PAC"/>
    <property type="match status" value="4"/>
</dbReference>
<dbReference type="PROSITE" id="PS50113">
    <property type="entry name" value="PAC"/>
    <property type="match status" value="4"/>
</dbReference>
<evidence type="ECO:0000259" key="21">
    <source>
        <dbReference type="PROSITE" id="PS50885"/>
    </source>
</evidence>
<evidence type="ECO:0000256" key="15">
    <source>
        <dbReference type="ARBA" id="ARBA00023026"/>
    </source>
</evidence>
<dbReference type="EC" id="2.7.13.3" evidence="3"/>
<keyword evidence="12" id="KW-0418">Kinase</keyword>
<dbReference type="GO" id="GO:0016020">
    <property type="term" value="C:membrane"/>
    <property type="evidence" value="ECO:0007669"/>
    <property type="project" value="UniProtKB-SubCell"/>
</dbReference>
<dbReference type="PROSITE" id="PS50885">
    <property type="entry name" value="HAMP"/>
    <property type="match status" value="1"/>
</dbReference>
<gene>
    <name evidence="22" type="ORF">EXY23_07115</name>
</gene>
<dbReference type="InterPro" id="IPR035965">
    <property type="entry name" value="PAS-like_dom_sf"/>
</dbReference>
<dbReference type="PANTHER" id="PTHR41523:SF8">
    <property type="entry name" value="ETHYLENE RESPONSE SENSOR PROTEIN"/>
    <property type="match status" value="1"/>
</dbReference>
<evidence type="ECO:0000256" key="11">
    <source>
        <dbReference type="ARBA" id="ARBA00022741"/>
    </source>
</evidence>
<dbReference type="InterPro" id="IPR011102">
    <property type="entry name" value="Sig_transdc_His_kinase_HWE"/>
</dbReference>
<evidence type="ECO:0000256" key="17">
    <source>
        <dbReference type="SAM" id="MobiDB-lite"/>
    </source>
</evidence>
<feature type="domain" description="PAC" evidence="20">
    <location>
        <begin position="479"/>
        <end position="531"/>
    </location>
</feature>
<dbReference type="SMART" id="SM00091">
    <property type="entry name" value="PAS"/>
    <property type="match status" value="4"/>
</dbReference>
<evidence type="ECO:0000256" key="18">
    <source>
        <dbReference type="SAM" id="Phobius"/>
    </source>
</evidence>
<evidence type="ECO:0000259" key="19">
    <source>
        <dbReference type="PROSITE" id="PS50112"/>
    </source>
</evidence>
<keyword evidence="10" id="KW-0677">Repeat</keyword>
<dbReference type="InterPro" id="IPR013655">
    <property type="entry name" value="PAS_fold_3"/>
</dbReference>
<comment type="caution">
    <text evidence="22">The sequence shown here is derived from an EMBL/GenBank/DDBJ whole genome shotgun (WGS) entry which is preliminary data.</text>
</comment>
<evidence type="ECO:0000256" key="8">
    <source>
        <dbReference type="ARBA" id="ARBA00022643"/>
    </source>
</evidence>
<keyword evidence="4" id="KW-0600">Photoreceptor protein</keyword>
<evidence type="ECO:0000256" key="9">
    <source>
        <dbReference type="ARBA" id="ARBA00022679"/>
    </source>
</evidence>
<dbReference type="GO" id="GO:0009881">
    <property type="term" value="F:photoreceptor activity"/>
    <property type="evidence" value="ECO:0007669"/>
    <property type="project" value="UniProtKB-KW"/>
</dbReference>
<dbReference type="SMART" id="SM00911">
    <property type="entry name" value="HWE_HK"/>
    <property type="match status" value="1"/>
</dbReference>
<keyword evidence="18" id="KW-0812">Transmembrane</keyword>
<feature type="domain" description="PAC" evidence="20">
    <location>
        <begin position="740"/>
        <end position="792"/>
    </location>
</feature>
<keyword evidence="18" id="KW-0472">Membrane</keyword>
<dbReference type="InterPro" id="IPR000700">
    <property type="entry name" value="PAS-assoc_C"/>
</dbReference>
<sequence>MPDTLLDHQTWPPDDGLTPLPREAGGPRRFGLRLHLAAILLAALLPALAAGSLAVWSTAKGYREAYEARLRDAARALSLAIDADVWGRIEALNAFASSPAFGDGIQVADIASVHLHAGRVAAATGMRIGVGDAEGRFVLHDQVPPGVPLPDTGMATAVLRDAVLRNRAIVSDVMTGPVTRRPVVAIVVPVPRTDGGSPSLSANGSINPEHYDRLLARQGLGNDVSAGLVDASGAVLARPDGRFRGMELPTGLWTALRSAPAGLLRQRGIDGQERLVAFARLPTVSGWTVTVSTPYATYRASWAWPLLGMLGGILAALALAGGLVMLLARRILRPLRGLAGHARAVALDPGRPRGSAADLPPSSVAELEALRRGLAAAEAALHQRTEAERAAYAALAEKEAMLATAQQLTSLGSWTLDLDEDGDPAAGLLRWTDETYRIFGHAPGSVALSVALFNAAVPPEDRPRIRAELAEAIARRRPYRIEHRIIRPDGTVRLVEELAAPELDGRGRVRRIVGCCQDVTERRMAEAALADNAERLRELLSTLDLAAFMARDGDGTIRFWSAGCERLYGWSAAEALGRNAHDLLGTAFPTPAAEIDAALARDGEWMGELRQRRRDGEPLMVLVRKALRRDVRGRPVAVVESLADVTALREAREALAESEARLRLALEGAGLGLWELDLPRNRLRLDALAASIGGGLLPADAWIADDGPEFDAWLAAVHPEDRARREASHARMIAGDEGLMEFEFRLRVGDAWRWLAFRATVLSRRADGRAARVISVVRDTTEAREAEAAIRDSEAMLRRVLDNLFAFVGVLAPDGTLLDANRAPLEAAGITLEEVRGQPFWDAHWWSHDAGVAGQVREACRRAAAGEASRFDLDLRMAGDDRMAVDFQVAPLRDAAGRITHLIPSSVDITERKRSEEAKMLLAREVDHRAKNALAVVQSVLTLTRTEDPATFKKAVIGRIAAMALAHTLLARERWNGADLQALLEEEMAAYRGGGGPDSPVRLDGPPVGLAPDAAQPVAMAIHELATNAAKYGALSLPGGQVHIGWSRDPEGGGLCLAWRERGGPPVAAPPARPGFGTSLIRSTVVRQLQGRLEMLWEAAGLRCAMVLPARQVRWLSRAAPCLDTTGRKD</sequence>
<dbReference type="CDD" id="cd00130">
    <property type="entry name" value="PAS"/>
    <property type="match status" value="3"/>
</dbReference>
<keyword evidence="5" id="KW-0597">Phosphoprotein</keyword>
<evidence type="ECO:0000256" key="4">
    <source>
        <dbReference type="ARBA" id="ARBA00022543"/>
    </source>
</evidence>
<evidence type="ECO:0000256" key="10">
    <source>
        <dbReference type="ARBA" id="ARBA00022737"/>
    </source>
</evidence>
<evidence type="ECO:0000256" key="14">
    <source>
        <dbReference type="ARBA" id="ARBA00022991"/>
    </source>
</evidence>
<dbReference type="GO" id="GO:0004673">
    <property type="term" value="F:protein histidine kinase activity"/>
    <property type="evidence" value="ECO:0007669"/>
    <property type="project" value="UniProtKB-EC"/>
</dbReference>
<dbReference type="Pfam" id="PF08447">
    <property type="entry name" value="PAS_3"/>
    <property type="match status" value="2"/>
</dbReference>
<feature type="domain" description="PAS" evidence="19">
    <location>
        <begin position="793"/>
        <end position="838"/>
    </location>
</feature>
<keyword evidence="18" id="KW-1133">Transmembrane helix</keyword>
<feature type="domain" description="PAC" evidence="20">
    <location>
        <begin position="871"/>
        <end position="921"/>
    </location>
</feature>
<keyword evidence="16" id="KW-0675">Receptor</keyword>
<evidence type="ECO:0000256" key="1">
    <source>
        <dbReference type="ARBA" id="ARBA00000085"/>
    </source>
</evidence>
<dbReference type="EMBL" id="SKBM01000005">
    <property type="protein sequence ID" value="TCZ64410.1"/>
    <property type="molecule type" value="Genomic_DNA"/>
</dbReference>
<dbReference type="InterPro" id="IPR001610">
    <property type="entry name" value="PAC"/>
</dbReference>
<dbReference type="PROSITE" id="PS50112">
    <property type="entry name" value="PAS"/>
    <property type="match status" value="2"/>
</dbReference>
<dbReference type="RefSeq" id="WP_132286209.1">
    <property type="nucleotide sequence ID" value="NZ_SKBM01000005.1"/>
</dbReference>
<keyword evidence="7" id="KW-0285">Flavoprotein</keyword>
<dbReference type="FunFam" id="3.30.450.20:FF:000155">
    <property type="entry name" value="Sensor histidine kinase TodS"/>
    <property type="match status" value="1"/>
</dbReference>
<evidence type="ECO:0000256" key="16">
    <source>
        <dbReference type="ARBA" id="ARBA00023170"/>
    </source>
</evidence>
<evidence type="ECO:0000259" key="20">
    <source>
        <dbReference type="PROSITE" id="PS50113"/>
    </source>
</evidence>